<name>A0A8H4KDY7_9HYPO</name>
<feature type="domain" description="Heterokaryon incompatibility" evidence="2">
    <location>
        <begin position="144"/>
        <end position="179"/>
    </location>
</feature>
<dbReference type="OrthoDB" id="2958217at2759"/>
<dbReference type="AlphaFoldDB" id="A0A8H4KDY7"/>
<dbReference type="Pfam" id="PF06985">
    <property type="entry name" value="HET"/>
    <property type="match status" value="1"/>
</dbReference>
<protein>
    <submittedName>
        <fullName evidence="3">HET-domain-containing protein</fullName>
    </submittedName>
</protein>
<reference evidence="3" key="1">
    <citation type="submission" date="2020-01" db="EMBL/GenBank/DDBJ databases">
        <title>Identification and distribution of gene clusters putatively required for synthesis of sphingolipid metabolism inhibitors in phylogenetically diverse species of the filamentous fungus Fusarium.</title>
        <authorList>
            <person name="Kim H.-S."/>
            <person name="Busman M."/>
            <person name="Brown D.W."/>
            <person name="Divon H."/>
            <person name="Uhlig S."/>
            <person name="Proctor R.H."/>
        </authorList>
    </citation>
    <scope>NUCLEOTIDE SEQUENCE</scope>
    <source>
        <strain evidence="3">NRRL 53441</strain>
    </source>
</reference>
<dbReference type="InterPro" id="IPR010730">
    <property type="entry name" value="HET"/>
</dbReference>
<evidence type="ECO:0000313" key="3">
    <source>
        <dbReference type="EMBL" id="KAF4447818.1"/>
    </source>
</evidence>
<proteinExistence type="predicted"/>
<dbReference type="Proteomes" id="UP000605986">
    <property type="component" value="Unassembled WGS sequence"/>
</dbReference>
<accession>A0A8H4KDY7</accession>
<gene>
    <name evidence="3" type="ORF">F53441_8684</name>
</gene>
<evidence type="ECO:0000313" key="4">
    <source>
        <dbReference type="Proteomes" id="UP000605986"/>
    </source>
</evidence>
<evidence type="ECO:0000259" key="2">
    <source>
        <dbReference type="Pfam" id="PF06985"/>
    </source>
</evidence>
<keyword evidence="4" id="KW-1185">Reference proteome</keyword>
<comment type="caution">
    <text evidence="3">The sequence shown here is derived from an EMBL/GenBank/DDBJ whole genome shotgun (WGS) entry which is preliminary data.</text>
</comment>
<feature type="region of interest" description="Disordered" evidence="1">
    <location>
        <begin position="1"/>
        <end position="37"/>
    </location>
</feature>
<evidence type="ECO:0000256" key="1">
    <source>
        <dbReference type="SAM" id="MobiDB-lite"/>
    </source>
</evidence>
<organism evidence="3 4">
    <name type="scientific">Fusarium austroafricanum</name>
    <dbReference type="NCBI Taxonomy" id="2364996"/>
    <lineage>
        <taxon>Eukaryota</taxon>
        <taxon>Fungi</taxon>
        <taxon>Dikarya</taxon>
        <taxon>Ascomycota</taxon>
        <taxon>Pezizomycotina</taxon>
        <taxon>Sordariomycetes</taxon>
        <taxon>Hypocreomycetidae</taxon>
        <taxon>Hypocreales</taxon>
        <taxon>Nectriaceae</taxon>
        <taxon>Fusarium</taxon>
        <taxon>Fusarium concolor species complex</taxon>
    </lineage>
</organism>
<dbReference type="EMBL" id="JAADJG010000374">
    <property type="protein sequence ID" value="KAF4447818.1"/>
    <property type="molecule type" value="Genomic_DNA"/>
</dbReference>
<sequence>MSSKSQPPTPSKAPENDDDSEAGETYQHQVPDTFRNDGKIGGKRIKCFIQGILPADHNFEGPTAFGSLLVVTEPVLVTILQESQDLPDTTHVKLPRTVLLSEGCLEQRNSFGGVKRRRLWPDVNLDLVKAATKDELYRPGSLAPSRDDLPWTIRDFFIVVNGLGERYAWVDSLCIIQDD</sequence>